<gene>
    <name evidence="1" type="ORF">PsorP6_011445</name>
</gene>
<evidence type="ECO:0000313" key="2">
    <source>
        <dbReference type="Proteomes" id="UP001163321"/>
    </source>
</evidence>
<protein>
    <submittedName>
        <fullName evidence="1">Uncharacterized protein</fullName>
    </submittedName>
</protein>
<evidence type="ECO:0000313" key="1">
    <source>
        <dbReference type="EMBL" id="KAI9919125.1"/>
    </source>
</evidence>
<dbReference type="Proteomes" id="UP001163321">
    <property type="component" value="Chromosome 12"/>
</dbReference>
<dbReference type="EMBL" id="CM047591">
    <property type="protein sequence ID" value="KAI9919125.1"/>
    <property type="molecule type" value="Genomic_DNA"/>
</dbReference>
<proteinExistence type="predicted"/>
<keyword evidence="2" id="KW-1185">Reference proteome</keyword>
<accession>A0ACC0WKC2</accession>
<organism evidence="1 2">
    <name type="scientific">Peronosclerospora sorghi</name>
    <dbReference type="NCBI Taxonomy" id="230839"/>
    <lineage>
        <taxon>Eukaryota</taxon>
        <taxon>Sar</taxon>
        <taxon>Stramenopiles</taxon>
        <taxon>Oomycota</taxon>
        <taxon>Peronosporomycetes</taxon>
        <taxon>Peronosporales</taxon>
        <taxon>Peronosporaceae</taxon>
        <taxon>Peronosclerospora</taxon>
    </lineage>
</organism>
<sequence length="270" mass="30308">MVESQLTYSSLDEGVLAASVHAMRNRVTYRVCKRDKKKVVLTCSGEACSASIRIIVSEKTELVTVTVMDDVHGCHGTLQGPRGLLRNHDFLVSLVLENFPVDKDTMPKNIQCLLKMQLDVNIPFSTAHKVKEKIIHESAEDQSLQFQKVQPYIHLLQEADPSTVVKSKTQAINGSNEGRFHSVFIAPGAARQAFKHMRKFVVVDGTFTKNRFVQTLLLAVGRDANDQLVLLAWTVVLNECTDTWTWFMIALMTAYPDMSEADTVIINDRE</sequence>
<name>A0ACC0WKC2_9STRA</name>
<comment type="caution">
    <text evidence="1">The sequence shown here is derived from an EMBL/GenBank/DDBJ whole genome shotgun (WGS) entry which is preliminary data.</text>
</comment>
<reference evidence="1 2" key="1">
    <citation type="journal article" date="2022" name="bioRxiv">
        <title>The genome of the oomycete Peronosclerospora sorghi, a cosmopolitan pathogen of maize and sorghum, is inflated with dispersed pseudogenes.</title>
        <authorList>
            <person name="Fletcher K."/>
            <person name="Martin F."/>
            <person name="Isakeit T."/>
            <person name="Cavanaugh K."/>
            <person name="Magill C."/>
            <person name="Michelmore R."/>
        </authorList>
    </citation>
    <scope>NUCLEOTIDE SEQUENCE [LARGE SCALE GENOMIC DNA]</scope>
    <source>
        <strain evidence="1">P6</strain>
    </source>
</reference>